<evidence type="ECO:0000256" key="6">
    <source>
        <dbReference type="ARBA" id="ARBA00023004"/>
    </source>
</evidence>
<evidence type="ECO:0000256" key="3">
    <source>
        <dbReference type="ARBA" id="ARBA00022896"/>
    </source>
</evidence>
<dbReference type="KEGG" id="marq:MARGE09_P1312"/>
<sequence>MKNDGVQPALSELLDAAAYEAADHVLSGMAEEIYRDGFSVRENALPSTIAEAMAQAVLAKPLADFNRAGIGRAETHTHNEAVRSDRIHWITSESAEHLAWLAWAQAFKNHINRRLYLGLFSFESHFAHYAPGDFYKRHNDAFKGQANRMLSLVVYLNRDWDVNNGGELVLYKTEQDQEGIRVAPRFATVVAFLSEEFPHEVLPATCDRYSIAGWFRINSSNSKKIDPPS</sequence>
<gene>
    <name evidence="8" type="ORF">MARGE09_P1312</name>
</gene>
<dbReference type="EMBL" id="AP023086">
    <property type="protein sequence ID" value="BCD97112.1"/>
    <property type="molecule type" value="Genomic_DNA"/>
</dbReference>
<protein>
    <submittedName>
        <fullName evidence="8">SM-20-related protein</fullName>
    </submittedName>
</protein>
<reference evidence="8 9" key="1">
    <citation type="journal article" date="2022" name="IScience">
        <title>An ultrasensitive nanofiber-based assay for enzymatic hydrolysis and deep-sea microbial degradation of cellulose.</title>
        <authorList>
            <person name="Tsudome M."/>
            <person name="Tachioka M."/>
            <person name="Miyazaki M."/>
            <person name="Uchimura K."/>
            <person name="Tsuda M."/>
            <person name="Takaki Y."/>
            <person name="Deguchi S."/>
        </authorList>
    </citation>
    <scope>NUCLEOTIDE SEQUENCE [LARGE SCALE GENOMIC DNA]</scope>
    <source>
        <strain evidence="8 9">GE09</strain>
    </source>
</reference>
<evidence type="ECO:0000313" key="9">
    <source>
        <dbReference type="Proteomes" id="UP001320119"/>
    </source>
</evidence>
<keyword evidence="9" id="KW-1185">Reference proteome</keyword>
<dbReference type="SMART" id="SM00702">
    <property type="entry name" value="P4Hc"/>
    <property type="match status" value="1"/>
</dbReference>
<accession>A0AAN2BJM8</accession>
<dbReference type="AlphaFoldDB" id="A0AAN2BJM8"/>
<evidence type="ECO:0000256" key="5">
    <source>
        <dbReference type="ARBA" id="ARBA00023002"/>
    </source>
</evidence>
<dbReference type="GO" id="GO:0008198">
    <property type="term" value="F:ferrous iron binding"/>
    <property type="evidence" value="ECO:0007669"/>
    <property type="project" value="TreeGrafter"/>
</dbReference>
<evidence type="ECO:0000259" key="7">
    <source>
        <dbReference type="PROSITE" id="PS51471"/>
    </source>
</evidence>
<keyword evidence="6" id="KW-0408">Iron</keyword>
<dbReference type="InterPro" id="IPR006620">
    <property type="entry name" value="Pro_4_hyd_alph"/>
</dbReference>
<dbReference type="InterPro" id="IPR044862">
    <property type="entry name" value="Pro_4_hyd_alph_FE2OG_OXY"/>
</dbReference>
<keyword evidence="5" id="KW-0560">Oxidoreductase</keyword>
<dbReference type="PANTHER" id="PTHR12907:SF26">
    <property type="entry name" value="HIF PROLYL HYDROXYLASE, ISOFORM C"/>
    <property type="match status" value="1"/>
</dbReference>
<dbReference type="PROSITE" id="PS51471">
    <property type="entry name" value="FE2OG_OXY"/>
    <property type="match status" value="1"/>
</dbReference>
<dbReference type="Pfam" id="PF13640">
    <property type="entry name" value="2OG-FeII_Oxy_3"/>
    <property type="match status" value="1"/>
</dbReference>
<comment type="cofactor">
    <cofactor evidence="1">
        <name>L-ascorbate</name>
        <dbReference type="ChEBI" id="CHEBI:38290"/>
    </cofactor>
</comment>
<dbReference type="Gene3D" id="2.60.120.620">
    <property type="entry name" value="q2cbj1_9rhob like domain"/>
    <property type="match status" value="1"/>
</dbReference>
<evidence type="ECO:0000256" key="2">
    <source>
        <dbReference type="ARBA" id="ARBA00022723"/>
    </source>
</evidence>
<evidence type="ECO:0000256" key="4">
    <source>
        <dbReference type="ARBA" id="ARBA00022964"/>
    </source>
</evidence>
<dbReference type="GO" id="GO:0071456">
    <property type="term" value="P:cellular response to hypoxia"/>
    <property type="evidence" value="ECO:0007669"/>
    <property type="project" value="TreeGrafter"/>
</dbReference>
<keyword evidence="2" id="KW-0479">Metal-binding</keyword>
<dbReference type="Proteomes" id="UP001320119">
    <property type="component" value="Chromosome"/>
</dbReference>
<dbReference type="GO" id="GO:0031543">
    <property type="term" value="F:peptidyl-proline dioxygenase activity"/>
    <property type="evidence" value="ECO:0007669"/>
    <property type="project" value="TreeGrafter"/>
</dbReference>
<proteinExistence type="predicted"/>
<feature type="domain" description="Fe2OG dioxygenase" evidence="7">
    <location>
        <begin position="115"/>
        <end position="217"/>
    </location>
</feature>
<dbReference type="InterPro" id="IPR005123">
    <property type="entry name" value="Oxoglu/Fe-dep_dioxygenase_dom"/>
</dbReference>
<keyword evidence="3" id="KW-0847">Vitamin C</keyword>
<dbReference type="InterPro" id="IPR051559">
    <property type="entry name" value="HIF_prolyl_hydroxylases"/>
</dbReference>
<dbReference type="PANTHER" id="PTHR12907">
    <property type="entry name" value="EGL NINE HOMOLOG-RELATED"/>
    <property type="match status" value="1"/>
</dbReference>
<dbReference type="RefSeq" id="WP_236986587.1">
    <property type="nucleotide sequence ID" value="NZ_AP023086.1"/>
</dbReference>
<name>A0AAN2BJM8_9GAMM</name>
<dbReference type="GO" id="GO:0031418">
    <property type="term" value="F:L-ascorbic acid binding"/>
    <property type="evidence" value="ECO:0007669"/>
    <property type="project" value="UniProtKB-KW"/>
</dbReference>
<keyword evidence="4" id="KW-0223">Dioxygenase</keyword>
<evidence type="ECO:0000313" key="8">
    <source>
        <dbReference type="EMBL" id="BCD97112.1"/>
    </source>
</evidence>
<organism evidence="8 9">
    <name type="scientific">Marinagarivorans cellulosilyticus</name>
    <dbReference type="NCBI Taxonomy" id="2721545"/>
    <lineage>
        <taxon>Bacteria</taxon>
        <taxon>Pseudomonadati</taxon>
        <taxon>Pseudomonadota</taxon>
        <taxon>Gammaproteobacteria</taxon>
        <taxon>Cellvibrionales</taxon>
        <taxon>Cellvibrionaceae</taxon>
        <taxon>Marinagarivorans</taxon>
    </lineage>
</organism>
<evidence type="ECO:0000256" key="1">
    <source>
        <dbReference type="ARBA" id="ARBA00001961"/>
    </source>
</evidence>